<dbReference type="EMBL" id="JAIWYP010000006">
    <property type="protein sequence ID" value="KAH3806056.1"/>
    <property type="molecule type" value="Genomic_DNA"/>
</dbReference>
<proteinExistence type="predicted"/>
<gene>
    <name evidence="1" type="ORF">DPMN_134369</name>
</gene>
<dbReference type="Proteomes" id="UP000828390">
    <property type="component" value="Unassembled WGS sequence"/>
</dbReference>
<evidence type="ECO:0000313" key="2">
    <source>
        <dbReference type="Proteomes" id="UP000828390"/>
    </source>
</evidence>
<name>A0A9D4FX90_DREPO</name>
<dbReference type="AlphaFoldDB" id="A0A9D4FX90"/>
<organism evidence="1 2">
    <name type="scientific">Dreissena polymorpha</name>
    <name type="common">Zebra mussel</name>
    <name type="synonym">Mytilus polymorpha</name>
    <dbReference type="NCBI Taxonomy" id="45954"/>
    <lineage>
        <taxon>Eukaryota</taxon>
        <taxon>Metazoa</taxon>
        <taxon>Spiralia</taxon>
        <taxon>Lophotrochozoa</taxon>
        <taxon>Mollusca</taxon>
        <taxon>Bivalvia</taxon>
        <taxon>Autobranchia</taxon>
        <taxon>Heteroconchia</taxon>
        <taxon>Euheterodonta</taxon>
        <taxon>Imparidentia</taxon>
        <taxon>Neoheterodontei</taxon>
        <taxon>Myida</taxon>
        <taxon>Dreissenoidea</taxon>
        <taxon>Dreissenidae</taxon>
        <taxon>Dreissena</taxon>
    </lineage>
</organism>
<keyword evidence="2" id="KW-1185">Reference proteome</keyword>
<sequence>MGLKTFRPAWQKVSWSHQQLHLELLRAALQIQRAPSSFEPDVLSSARFAVSQNSKIGMKMQWFKGCHFNRQEWNGASLSPRTPSGTLIVRGHYNRHVWDGSSQLDSGFTSDFEGVANEEK</sequence>
<protein>
    <submittedName>
        <fullName evidence="1">Uncharacterized protein</fullName>
    </submittedName>
</protein>
<accession>A0A9D4FX90</accession>
<reference evidence="1" key="2">
    <citation type="submission" date="2020-11" db="EMBL/GenBank/DDBJ databases">
        <authorList>
            <person name="McCartney M.A."/>
            <person name="Auch B."/>
            <person name="Kono T."/>
            <person name="Mallez S."/>
            <person name="Becker A."/>
            <person name="Gohl D.M."/>
            <person name="Silverstein K.A.T."/>
            <person name="Koren S."/>
            <person name="Bechman K.B."/>
            <person name="Herman A."/>
            <person name="Abrahante J.E."/>
            <person name="Garbe J."/>
        </authorList>
    </citation>
    <scope>NUCLEOTIDE SEQUENCE</scope>
    <source>
        <strain evidence="1">Duluth1</strain>
        <tissue evidence="1">Whole animal</tissue>
    </source>
</reference>
<reference evidence="1" key="1">
    <citation type="journal article" date="2019" name="bioRxiv">
        <title>The Genome of the Zebra Mussel, Dreissena polymorpha: A Resource for Invasive Species Research.</title>
        <authorList>
            <person name="McCartney M.A."/>
            <person name="Auch B."/>
            <person name="Kono T."/>
            <person name="Mallez S."/>
            <person name="Zhang Y."/>
            <person name="Obille A."/>
            <person name="Becker A."/>
            <person name="Abrahante J.E."/>
            <person name="Garbe J."/>
            <person name="Badalamenti J.P."/>
            <person name="Herman A."/>
            <person name="Mangelson H."/>
            <person name="Liachko I."/>
            <person name="Sullivan S."/>
            <person name="Sone E.D."/>
            <person name="Koren S."/>
            <person name="Silverstein K.A.T."/>
            <person name="Beckman K.B."/>
            <person name="Gohl D.M."/>
        </authorList>
    </citation>
    <scope>NUCLEOTIDE SEQUENCE</scope>
    <source>
        <strain evidence="1">Duluth1</strain>
        <tissue evidence="1">Whole animal</tissue>
    </source>
</reference>
<comment type="caution">
    <text evidence="1">The sequence shown here is derived from an EMBL/GenBank/DDBJ whole genome shotgun (WGS) entry which is preliminary data.</text>
</comment>
<evidence type="ECO:0000313" key="1">
    <source>
        <dbReference type="EMBL" id="KAH3806056.1"/>
    </source>
</evidence>